<keyword evidence="1" id="KW-0175">Coiled coil</keyword>
<proteinExistence type="predicted"/>
<evidence type="ECO:0000313" key="3">
    <source>
        <dbReference type="EMBL" id="KAF9466093.1"/>
    </source>
</evidence>
<name>A0A9P5YC14_9AGAR</name>
<dbReference type="EMBL" id="MU150243">
    <property type="protein sequence ID" value="KAF9466093.1"/>
    <property type="molecule type" value="Genomic_DNA"/>
</dbReference>
<gene>
    <name evidence="3" type="ORF">BDZ94DRAFT_1281112</name>
</gene>
<feature type="coiled-coil region" evidence="1">
    <location>
        <begin position="20"/>
        <end position="54"/>
    </location>
</feature>
<evidence type="ECO:0000256" key="1">
    <source>
        <dbReference type="SAM" id="Coils"/>
    </source>
</evidence>
<dbReference type="OrthoDB" id="2788977at2759"/>
<keyword evidence="2" id="KW-0472">Membrane</keyword>
<dbReference type="Proteomes" id="UP000807353">
    <property type="component" value="Unassembled WGS sequence"/>
</dbReference>
<keyword evidence="2" id="KW-0812">Transmembrane</keyword>
<accession>A0A9P5YC14</accession>
<reference evidence="3" key="1">
    <citation type="submission" date="2020-11" db="EMBL/GenBank/DDBJ databases">
        <authorList>
            <consortium name="DOE Joint Genome Institute"/>
            <person name="Ahrendt S."/>
            <person name="Riley R."/>
            <person name="Andreopoulos W."/>
            <person name="Labutti K."/>
            <person name="Pangilinan J."/>
            <person name="Ruiz-Duenas F.J."/>
            <person name="Barrasa J.M."/>
            <person name="Sanchez-Garcia M."/>
            <person name="Camarero S."/>
            <person name="Miyauchi S."/>
            <person name="Serrano A."/>
            <person name="Linde D."/>
            <person name="Babiker R."/>
            <person name="Drula E."/>
            <person name="Ayuso-Fernandez I."/>
            <person name="Pacheco R."/>
            <person name="Padilla G."/>
            <person name="Ferreira P."/>
            <person name="Barriuso J."/>
            <person name="Kellner H."/>
            <person name="Castanera R."/>
            <person name="Alfaro M."/>
            <person name="Ramirez L."/>
            <person name="Pisabarro A.G."/>
            <person name="Kuo A."/>
            <person name="Tritt A."/>
            <person name="Lipzen A."/>
            <person name="He G."/>
            <person name="Yan M."/>
            <person name="Ng V."/>
            <person name="Cullen D."/>
            <person name="Martin F."/>
            <person name="Rosso M.-N."/>
            <person name="Henrissat B."/>
            <person name="Hibbett D."/>
            <person name="Martinez A.T."/>
            <person name="Grigoriev I.V."/>
        </authorList>
    </citation>
    <scope>NUCLEOTIDE SEQUENCE</scope>
    <source>
        <strain evidence="3">CBS 247.69</strain>
    </source>
</reference>
<dbReference type="AlphaFoldDB" id="A0A9P5YC14"/>
<evidence type="ECO:0000313" key="4">
    <source>
        <dbReference type="Proteomes" id="UP000807353"/>
    </source>
</evidence>
<sequence>MYQPSDYLLFRETNERTCSCSRLETALKRASKQAVQYEIRMKDLEARLSESLSNFRAIDGLLQESYSGIQLNTRRAERALQTQVPHINSELDESMDVLSGLAETLPTIQAQVDEIRVVYDSGREKAQSLMADLAWLNTEFYERWRCIIFTSTSPVSWRWKASMRFLFALSFMIGSYLFWLLLSGAYRAHRHRLVWGERLMS</sequence>
<keyword evidence="2" id="KW-1133">Transmembrane helix</keyword>
<protein>
    <submittedName>
        <fullName evidence="3">Uncharacterized protein</fullName>
    </submittedName>
</protein>
<feature type="transmembrane region" description="Helical" evidence="2">
    <location>
        <begin position="165"/>
        <end position="186"/>
    </location>
</feature>
<evidence type="ECO:0000256" key="2">
    <source>
        <dbReference type="SAM" id="Phobius"/>
    </source>
</evidence>
<organism evidence="3 4">
    <name type="scientific">Collybia nuda</name>
    <dbReference type="NCBI Taxonomy" id="64659"/>
    <lineage>
        <taxon>Eukaryota</taxon>
        <taxon>Fungi</taxon>
        <taxon>Dikarya</taxon>
        <taxon>Basidiomycota</taxon>
        <taxon>Agaricomycotina</taxon>
        <taxon>Agaricomycetes</taxon>
        <taxon>Agaricomycetidae</taxon>
        <taxon>Agaricales</taxon>
        <taxon>Tricholomatineae</taxon>
        <taxon>Clitocybaceae</taxon>
        <taxon>Collybia</taxon>
    </lineage>
</organism>
<comment type="caution">
    <text evidence="3">The sequence shown here is derived from an EMBL/GenBank/DDBJ whole genome shotgun (WGS) entry which is preliminary data.</text>
</comment>
<keyword evidence="4" id="KW-1185">Reference proteome</keyword>